<evidence type="ECO:0000256" key="1">
    <source>
        <dbReference type="SAM" id="MobiDB-lite"/>
    </source>
</evidence>
<dbReference type="InterPro" id="IPR045518">
    <property type="entry name" value="2EXR"/>
</dbReference>
<dbReference type="AlphaFoldDB" id="A0AAX6M6Q9"/>
<feature type="domain" description="2EXR" evidence="2">
    <location>
        <begin position="58"/>
        <end position="145"/>
    </location>
</feature>
<name>A0AAX6M6Q9_9PEZI</name>
<evidence type="ECO:0000313" key="3">
    <source>
        <dbReference type="EMBL" id="KAK6948290.1"/>
    </source>
</evidence>
<protein>
    <recommendedName>
        <fullName evidence="2">2EXR domain-containing protein</fullName>
    </recommendedName>
</protein>
<reference evidence="3 4" key="1">
    <citation type="journal article" date="2024" name="Front Chem Biol">
        <title>Unveiling the potential of Daldinia eschscholtzii MFLUCC 19-0629 through bioactivity and bioinformatics studies for enhanced sustainable agriculture production.</title>
        <authorList>
            <person name="Brooks S."/>
            <person name="Weaver J.A."/>
            <person name="Klomchit A."/>
            <person name="Alharthi S.A."/>
            <person name="Onlamun T."/>
            <person name="Nurani R."/>
            <person name="Vong T.K."/>
            <person name="Alberti F."/>
            <person name="Greco C."/>
        </authorList>
    </citation>
    <scope>NUCLEOTIDE SEQUENCE [LARGE SCALE GENOMIC DNA]</scope>
    <source>
        <strain evidence="3">MFLUCC 19-0629</strain>
    </source>
</reference>
<organism evidence="3 4">
    <name type="scientific">Daldinia eschscholtzii</name>
    <dbReference type="NCBI Taxonomy" id="292717"/>
    <lineage>
        <taxon>Eukaryota</taxon>
        <taxon>Fungi</taxon>
        <taxon>Dikarya</taxon>
        <taxon>Ascomycota</taxon>
        <taxon>Pezizomycotina</taxon>
        <taxon>Sordariomycetes</taxon>
        <taxon>Xylariomycetidae</taxon>
        <taxon>Xylariales</taxon>
        <taxon>Hypoxylaceae</taxon>
        <taxon>Daldinia</taxon>
    </lineage>
</organism>
<dbReference type="Proteomes" id="UP001369815">
    <property type="component" value="Unassembled WGS sequence"/>
</dbReference>
<dbReference type="EMBL" id="JBANMG010000010">
    <property type="protein sequence ID" value="KAK6948290.1"/>
    <property type="molecule type" value="Genomic_DNA"/>
</dbReference>
<evidence type="ECO:0000313" key="4">
    <source>
        <dbReference type="Proteomes" id="UP001369815"/>
    </source>
</evidence>
<dbReference type="PANTHER" id="PTHR35910:SF6">
    <property type="entry name" value="2EXR DOMAIN-CONTAINING PROTEIN"/>
    <property type="match status" value="1"/>
</dbReference>
<proteinExistence type="predicted"/>
<keyword evidence="4" id="KW-1185">Reference proteome</keyword>
<dbReference type="Pfam" id="PF20150">
    <property type="entry name" value="2EXR"/>
    <property type="match status" value="1"/>
</dbReference>
<accession>A0AAX6M6Q9</accession>
<sequence>MDGPSALRSCSSSTPHDKSPCPSSERQVPREDNDDQLQRLGRGDNDAAVMIRRRPAKTFADLPAELRAIIWEHALPETRVFNALVYASPGLQMQLLERSHLRMPLAHVCFESRQLVKKAGYVLAFRDEGEPDDPGVWFNPRRDVIERTIWGPCDFWGWDDLK</sequence>
<dbReference type="PANTHER" id="PTHR35910">
    <property type="entry name" value="2EXR DOMAIN-CONTAINING PROTEIN"/>
    <property type="match status" value="1"/>
</dbReference>
<gene>
    <name evidence="3" type="ORF">Daesc_010055</name>
</gene>
<evidence type="ECO:0000259" key="2">
    <source>
        <dbReference type="Pfam" id="PF20150"/>
    </source>
</evidence>
<comment type="caution">
    <text evidence="3">The sequence shown here is derived from an EMBL/GenBank/DDBJ whole genome shotgun (WGS) entry which is preliminary data.</text>
</comment>
<feature type="region of interest" description="Disordered" evidence="1">
    <location>
        <begin position="1"/>
        <end position="46"/>
    </location>
</feature>